<evidence type="ECO:0000313" key="3">
    <source>
        <dbReference type="EMBL" id="EEZ92597.1"/>
    </source>
</evidence>
<sequence length="143" mass="16638">MVVGQPEFLDKVNAIKDKFKIEEVKAYLKWQVINHSASLLHSKVEKEHFDFFGKKLMGKKVIKVKVGLDLDNDIKRIQRIREEVGNSIKIVVDANQGYTLREAQVFLSKIEAFNISFLEQPVKFSDYNALKRLKEKQQHTYDG</sequence>
<accession>D2EGB4</accession>
<dbReference type="GO" id="GO:0009063">
    <property type="term" value="P:amino acid catabolic process"/>
    <property type="evidence" value="ECO:0007669"/>
    <property type="project" value="InterPro"/>
</dbReference>
<proteinExistence type="predicted"/>
<dbReference type="Gene3D" id="3.20.20.120">
    <property type="entry name" value="Enolase-like C-terminal domain"/>
    <property type="match status" value="1"/>
</dbReference>
<dbReference type="InterPro" id="IPR029065">
    <property type="entry name" value="Enolase_C-like"/>
</dbReference>
<organism evidence="3 4">
    <name type="scientific">Candidatus Parvarchaeum acidiphilum ARMAN-4</name>
    <dbReference type="NCBI Taxonomy" id="662760"/>
    <lineage>
        <taxon>Archaea</taxon>
        <taxon>Candidatus Parvarchaeota</taxon>
        <taxon>Candidatus Parvarchaeum</taxon>
    </lineage>
</organism>
<protein>
    <submittedName>
        <fullName evidence="3">Mandelate racemase/muconate lactonizing protein</fullName>
    </submittedName>
</protein>
<dbReference type="SUPFAM" id="SSF55486">
    <property type="entry name" value="Metalloproteases ('zincins'), catalytic domain"/>
    <property type="match status" value="1"/>
</dbReference>
<dbReference type="AlphaFoldDB" id="D2EGB4"/>
<dbReference type="GO" id="GO:0046872">
    <property type="term" value="F:metal ion binding"/>
    <property type="evidence" value="ECO:0007669"/>
    <property type="project" value="UniProtKB-KW"/>
</dbReference>
<dbReference type="InterPro" id="IPR018110">
    <property type="entry name" value="Mandel_Rmase/mucon_lact_enz_CS"/>
</dbReference>
<keyword evidence="1" id="KW-0479">Metal-binding</keyword>
<dbReference type="PROSITE" id="PS00909">
    <property type="entry name" value="MR_MLE_2"/>
    <property type="match status" value="1"/>
</dbReference>
<name>D2EGB4_PARA4</name>
<dbReference type="SMART" id="SM00922">
    <property type="entry name" value="MR_MLE"/>
    <property type="match status" value="1"/>
</dbReference>
<reference evidence="3 4" key="1">
    <citation type="journal article" date="2010" name="Proc. Natl. Acad. Sci. U.S.A.">
        <title>Enigmatic, ultrasmall, uncultivated Archaea.</title>
        <authorList>
            <person name="Baker B.J."/>
            <person name="Comolli L.R."/>
            <person name="Dick G.J."/>
            <person name="Hauser L.J."/>
            <person name="Hyatt D."/>
            <person name="Dill B.D."/>
            <person name="Land M.L."/>
            <person name="Verberkmoes N.C."/>
            <person name="Hettich R.L."/>
            <person name="Banfield J.F."/>
        </authorList>
    </citation>
    <scope>NUCLEOTIDE SEQUENCE [LARGE SCALE GENOMIC DNA]</scope>
</reference>
<dbReference type="Pfam" id="PF13378">
    <property type="entry name" value="MR_MLE_C"/>
    <property type="match status" value="1"/>
</dbReference>
<evidence type="ECO:0000259" key="2">
    <source>
        <dbReference type="SMART" id="SM00922"/>
    </source>
</evidence>
<dbReference type="EMBL" id="GG730071">
    <property type="protein sequence ID" value="EEZ92597.1"/>
    <property type="molecule type" value="Genomic_DNA"/>
</dbReference>
<dbReference type="SUPFAM" id="SSF51604">
    <property type="entry name" value="Enolase C-terminal domain-like"/>
    <property type="match status" value="1"/>
</dbReference>
<gene>
    <name evidence="3" type="ORF">BJBARM4_0814</name>
</gene>
<dbReference type="PANTHER" id="PTHR48073">
    <property type="entry name" value="O-SUCCINYLBENZOATE SYNTHASE-RELATED"/>
    <property type="match status" value="1"/>
</dbReference>
<dbReference type="InterPro" id="IPR036849">
    <property type="entry name" value="Enolase-like_C_sf"/>
</dbReference>
<dbReference type="Proteomes" id="UP000009375">
    <property type="component" value="Unassembled WGS sequence"/>
</dbReference>
<feature type="domain" description="Mandelate racemase/muconate lactonizing enzyme C-terminal" evidence="2">
    <location>
        <begin position="46"/>
        <end position="140"/>
    </location>
</feature>
<evidence type="ECO:0000313" key="4">
    <source>
        <dbReference type="Proteomes" id="UP000009375"/>
    </source>
</evidence>
<dbReference type="PANTHER" id="PTHR48073:SF2">
    <property type="entry name" value="O-SUCCINYLBENZOATE SYNTHASE"/>
    <property type="match status" value="1"/>
</dbReference>
<dbReference type="GO" id="GO:0006508">
    <property type="term" value="P:proteolysis"/>
    <property type="evidence" value="ECO:0007669"/>
    <property type="project" value="InterPro"/>
</dbReference>
<evidence type="ECO:0000256" key="1">
    <source>
        <dbReference type="ARBA" id="ARBA00022723"/>
    </source>
</evidence>
<dbReference type="InterPro" id="IPR013342">
    <property type="entry name" value="Mandelate_racemase_C"/>
</dbReference>